<dbReference type="RefSeq" id="WP_089814466.1">
    <property type="nucleotide sequence ID" value="NZ_FOZK01000001.1"/>
</dbReference>
<name>A0A1I6KLI4_9EURY</name>
<feature type="transmembrane region" description="Helical" evidence="1">
    <location>
        <begin position="225"/>
        <end position="246"/>
    </location>
</feature>
<accession>A0A1I6KLI4</accession>
<evidence type="ECO:0000313" key="2">
    <source>
        <dbReference type="EMBL" id="SFR92122.1"/>
    </source>
</evidence>
<evidence type="ECO:0000313" key="3">
    <source>
        <dbReference type="Proteomes" id="UP000199062"/>
    </source>
</evidence>
<proteinExistence type="predicted"/>
<dbReference type="OrthoDB" id="342245at2157"/>
<keyword evidence="1" id="KW-0472">Membrane</keyword>
<dbReference type="STRING" id="767519.SAMN05216559_1014"/>
<evidence type="ECO:0000256" key="1">
    <source>
        <dbReference type="SAM" id="Phobius"/>
    </source>
</evidence>
<dbReference type="EMBL" id="FOZK01000001">
    <property type="protein sequence ID" value="SFR92122.1"/>
    <property type="molecule type" value="Genomic_DNA"/>
</dbReference>
<sequence length="256" mass="27457">MSSIPCSRATIALLFVAVLVAAVGPASALSLSSEGVPESSQVGEEVQVTYNIDDPFTDAPNEWTLQGETELEDVRWTVTVLRAGTQVSQETYTEQSFNHSLDVDDNGDEVVVNLDGTTPAIENYTYSPEESYRVTSLDQRTGGNVEKLANDSAHHYTGDSQEARNAIEDAEAAIDEAGGHSDAEDLRDSAVSAYEAENFGNAVDLANKAEQQAENAKQSQQTLTMALMGGGVLLVLALIGGGIYYWKSQQETVSRL</sequence>
<reference evidence="2 3" key="1">
    <citation type="submission" date="2016-10" db="EMBL/GenBank/DDBJ databases">
        <authorList>
            <person name="de Groot N.N."/>
        </authorList>
    </citation>
    <scope>NUCLEOTIDE SEQUENCE [LARGE SCALE GENOMIC DNA]</scope>
    <source>
        <strain evidence="2 3">CGMCC 1.10457</strain>
    </source>
</reference>
<keyword evidence="1" id="KW-0812">Transmembrane</keyword>
<dbReference type="AlphaFoldDB" id="A0A1I6KLI4"/>
<gene>
    <name evidence="2" type="ORF">SAMN05216559_1014</name>
</gene>
<dbReference type="Proteomes" id="UP000199062">
    <property type="component" value="Unassembled WGS sequence"/>
</dbReference>
<protein>
    <submittedName>
        <fullName evidence="2">Uncharacterized protein</fullName>
    </submittedName>
</protein>
<organism evidence="2 3">
    <name type="scientific">Halomicrobium zhouii</name>
    <dbReference type="NCBI Taxonomy" id="767519"/>
    <lineage>
        <taxon>Archaea</taxon>
        <taxon>Methanobacteriati</taxon>
        <taxon>Methanobacteriota</taxon>
        <taxon>Stenosarchaea group</taxon>
        <taxon>Halobacteria</taxon>
        <taxon>Halobacteriales</taxon>
        <taxon>Haloarculaceae</taxon>
        <taxon>Halomicrobium</taxon>
    </lineage>
</organism>
<keyword evidence="3" id="KW-1185">Reference proteome</keyword>
<keyword evidence="1" id="KW-1133">Transmembrane helix</keyword>